<accession>C2ELH1</accession>
<evidence type="ECO:0000313" key="1">
    <source>
        <dbReference type="EMBL" id="EEJ72619.1"/>
    </source>
</evidence>
<keyword evidence="2" id="KW-1185">Reference proteome</keyword>
<sequence length="48" mass="5696">MIKRGKVRRFIQIAKYAVSIAIVVYQSAQKIYRIKEKMTSRNHTKITK</sequence>
<proteinExistence type="predicted"/>
<dbReference type="STRING" id="525365.HMPREF0548_0517"/>
<evidence type="ECO:0000313" key="2">
    <source>
        <dbReference type="Proteomes" id="UP000005583"/>
    </source>
</evidence>
<comment type="caution">
    <text evidence="1">The sequence shown here is derived from an EMBL/GenBank/DDBJ whole genome shotgun (WGS) entry which is preliminary data.</text>
</comment>
<protein>
    <submittedName>
        <fullName evidence="1">Uncharacterized protein</fullName>
    </submittedName>
</protein>
<dbReference type="EMBL" id="ACGU01000032">
    <property type="protein sequence ID" value="EEJ72619.1"/>
    <property type="molecule type" value="Genomic_DNA"/>
</dbReference>
<dbReference type="RefSeq" id="WP_007125049.1">
    <property type="nucleotide sequence ID" value="NZ_AZFO01000020.1"/>
</dbReference>
<dbReference type="Proteomes" id="UP000005583">
    <property type="component" value="Unassembled WGS sequence"/>
</dbReference>
<organism evidence="1 2">
    <name type="scientific">Lactobacillus ultunensis DSM 16047</name>
    <dbReference type="NCBI Taxonomy" id="525365"/>
    <lineage>
        <taxon>Bacteria</taxon>
        <taxon>Bacillati</taxon>
        <taxon>Bacillota</taxon>
        <taxon>Bacilli</taxon>
        <taxon>Lactobacillales</taxon>
        <taxon>Lactobacillaceae</taxon>
        <taxon>Lactobacillus</taxon>
    </lineage>
</organism>
<dbReference type="AlphaFoldDB" id="C2ELH1"/>
<dbReference type="HOGENOM" id="CLU_215359_0_0_9"/>
<reference evidence="1 2" key="1">
    <citation type="submission" date="2009-01" db="EMBL/GenBank/DDBJ databases">
        <authorList>
            <person name="Qin X."/>
            <person name="Bachman B."/>
            <person name="Battles P."/>
            <person name="Bell A."/>
            <person name="Bess C."/>
            <person name="Bickham C."/>
            <person name="Chaboub L."/>
            <person name="Chen D."/>
            <person name="Coyle M."/>
            <person name="Deiros D.R."/>
            <person name="Dinh H."/>
            <person name="Forbes L."/>
            <person name="Fowler G."/>
            <person name="Francisco L."/>
            <person name="Fu Q."/>
            <person name="Gubbala S."/>
            <person name="Hale W."/>
            <person name="Han Y."/>
            <person name="Hemphill L."/>
            <person name="Highlander S.K."/>
            <person name="Hirani K."/>
            <person name="Hogues M."/>
            <person name="Jackson L."/>
            <person name="Jakkamsetti A."/>
            <person name="Javaid M."/>
            <person name="Jiang H."/>
            <person name="Korchina V."/>
            <person name="Kovar C."/>
            <person name="Lara F."/>
            <person name="Lee S."/>
            <person name="Mata R."/>
            <person name="Mathew T."/>
            <person name="Moen C."/>
            <person name="Morales K."/>
            <person name="Munidasa M."/>
            <person name="Nazareth L."/>
            <person name="Ngo R."/>
            <person name="Nguyen L."/>
            <person name="Okwuonu G."/>
            <person name="Ongeri F."/>
            <person name="Patil S."/>
            <person name="Petrosino J."/>
            <person name="Pham C."/>
            <person name="Pham P."/>
            <person name="Pu L.-L."/>
            <person name="Puazo M."/>
            <person name="Raj R."/>
            <person name="Reid J."/>
            <person name="Rouhana J."/>
            <person name="Saada N."/>
            <person name="Shang Y."/>
            <person name="Simmons D."/>
            <person name="Thornton R."/>
            <person name="Warren J."/>
            <person name="Weissenberger G."/>
            <person name="Zhang J."/>
            <person name="Zhang L."/>
            <person name="Zhou C."/>
            <person name="Zhu D."/>
            <person name="Muzny D."/>
            <person name="Worley K."/>
            <person name="Gibbs R."/>
        </authorList>
    </citation>
    <scope>NUCLEOTIDE SEQUENCE [LARGE SCALE GENOMIC DNA]</scope>
    <source>
        <strain evidence="1 2">DSM 16047</strain>
    </source>
</reference>
<name>C2ELH1_9LACO</name>
<gene>
    <name evidence="1" type="ORF">HMPREF0548_0517</name>
</gene>